<evidence type="ECO:0000256" key="2">
    <source>
        <dbReference type="ARBA" id="ARBA00004315"/>
    </source>
</evidence>
<dbReference type="GO" id="GO:0019031">
    <property type="term" value="C:viral envelope"/>
    <property type="evidence" value="ECO:0007669"/>
    <property type="project" value="UniProtKB-KW"/>
</dbReference>
<keyword evidence="8 18" id="KW-0812">Transmembrane</keyword>
<evidence type="ECO:0000256" key="15">
    <source>
        <dbReference type="ARBA" id="ARBA00023180"/>
    </source>
</evidence>
<evidence type="ECO:0000256" key="1">
    <source>
        <dbReference type="ARBA" id="ARBA00004136"/>
    </source>
</evidence>
<evidence type="ECO:0000256" key="17">
    <source>
        <dbReference type="SAM" id="MobiDB-lite"/>
    </source>
</evidence>
<dbReference type="GO" id="GO:0055036">
    <property type="term" value="C:virion membrane"/>
    <property type="evidence" value="ECO:0007669"/>
    <property type="project" value="UniProtKB-SubCell"/>
</dbReference>
<keyword evidence="11" id="KW-1043">Host membrane</keyword>
<evidence type="ECO:0000256" key="3">
    <source>
        <dbReference type="ARBA" id="ARBA00004381"/>
    </source>
</evidence>
<reference evidence="19" key="1">
    <citation type="journal article" date="1993" name="Arch. Virol.">
        <title>Gene mapping and sequence analysis of the unique short region of the simian herpesvirus SA 8 genome.</title>
        <authorList>
            <person name="Eberle R."/>
            <person name="Zhang M."/>
            <person name="Black D.H."/>
        </authorList>
    </citation>
    <scope>NUCLEOTIDE SEQUENCE</scope>
</reference>
<keyword evidence="13" id="KW-1031">Host cell junction</keyword>
<evidence type="ECO:0000313" key="19">
    <source>
        <dbReference type="EMBL" id="AAA46179.1"/>
    </source>
</evidence>
<dbReference type="Pfam" id="PF01688">
    <property type="entry name" value="Herpes_gI"/>
    <property type="match status" value="1"/>
</dbReference>
<evidence type="ECO:0000256" key="9">
    <source>
        <dbReference type="ARBA" id="ARBA00022812"/>
    </source>
</evidence>
<dbReference type="GO" id="GO:0043657">
    <property type="term" value="C:host cell"/>
    <property type="evidence" value="ECO:0007669"/>
    <property type="project" value="InterPro"/>
</dbReference>
<feature type="region of interest" description="Disordered" evidence="17">
    <location>
        <begin position="346"/>
        <end position="399"/>
    </location>
</feature>
<sequence>MGRLLGFLLASALWARSRVVVVRGPTISLVSDSLLAAGPVGPDGRLPGDLEVPGEFHFLGPQVPRVAYYDGAVELFHYPPVDRCPRVVLVEELTACPRRHAVAFALCRSTRRTQSPAYANLTLDLARRPLLRARGFADAVVGLYVARVWVEGATNASLFPLDLAAFPAEGRPTEPPPGGETPVDARCDPDAPLRAPRLGPADVFVPATPIPPARTAEPPEATPPPARTAEPPEATPPPVSPNPATPEAAEVGETEETPDPATPGGGRATSASPAPEASRYELTATRIVQIAIPALIIACVALGSCSCCLGRRCRRRRPHPARIYRPPSPVAPSISAVNEAALARLGDELKRPPESPRRAKRRPSQTAVPSLTAISEESEAPAIPELSRSPRRPGALDAR</sequence>
<keyword evidence="7" id="KW-1032">Host cell membrane</keyword>
<dbReference type="EMBL" id="AF449714">
    <property type="protein sequence ID" value="AAA46179.1"/>
    <property type="molecule type" value="Genomic_DNA"/>
</dbReference>
<keyword evidence="12" id="KW-0261">Viral envelope protein</keyword>
<evidence type="ECO:0000256" key="7">
    <source>
        <dbReference type="ARBA" id="ARBA00022511"/>
    </source>
</evidence>
<comment type="function">
    <text evidence="16">In epithelial cells, the heterodimer gE/gI is required for the cell-to-cell spread of the virus, by sorting nascent virions to cell junctions. Once the virus reaches the cell junctions, virus particles can spread to adjacent cells extremely rapidly through interactions with cellular receptors that accumulate at these junctions. Implicated in basolateral spread in polarized cells. In neuronal cells, gE/gI is essential for the anterograde spread of the infection throughout the host nervous system. Together with US9, the heterodimer gE/gI is involved in the sorting and transport of viral structural components toward axon tips.</text>
</comment>
<protein>
    <recommendedName>
        <fullName evidence="6">Envelope glycoprotein I</fullName>
    </recommendedName>
</protein>
<keyword evidence="10" id="KW-0946">Virion</keyword>
<keyword evidence="15" id="KW-0325">Glycoprotein</keyword>
<dbReference type="InterPro" id="IPR002874">
    <property type="entry name" value="Herpes_gI"/>
</dbReference>
<feature type="transmembrane region" description="Helical" evidence="18">
    <location>
        <begin position="287"/>
        <end position="309"/>
    </location>
</feature>
<evidence type="ECO:0000256" key="11">
    <source>
        <dbReference type="ARBA" id="ARBA00022870"/>
    </source>
</evidence>
<reference evidence="19" key="2">
    <citation type="submission" date="2001-11" db="EMBL/GenBank/DDBJ databases">
        <authorList>
            <person name="Eberle R."/>
            <person name="Black D.H."/>
        </authorList>
    </citation>
    <scope>NUCLEOTIDE SEQUENCE</scope>
</reference>
<comment type="similarity">
    <text evidence="5">Belongs to the alphaherpesvirinae glycoprotein I family.</text>
</comment>
<keyword evidence="14 18" id="KW-0472">Membrane</keyword>
<evidence type="ECO:0000256" key="12">
    <source>
        <dbReference type="ARBA" id="ARBA00022879"/>
    </source>
</evidence>
<evidence type="ECO:0000256" key="14">
    <source>
        <dbReference type="ARBA" id="ARBA00023136"/>
    </source>
</evidence>
<proteinExistence type="inferred from homology"/>
<evidence type="ECO:0000256" key="10">
    <source>
        <dbReference type="ARBA" id="ARBA00022844"/>
    </source>
</evidence>
<feature type="compositionally biased region" description="Polar residues" evidence="17">
    <location>
        <begin position="364"/>
        <end position="375"/>
    </location>
</feature>
<dbReference type="GO" id="GO:0044177">
    <property type="term" value="C:host cell Golgi apparatus"/>
    <property type="evidence" value="ECO:0007669"/>
    <property type="project" value="UniProtKB-SubCell"/>
</dbReference>
<keyword evidence="18" id="KW-1133">Transmembrane helix</keyword>
<evidence type="ECO:0000256" key="18">
    <source>
        <dbReference type="SAM" id="Phobius"/>
    </source>
</evidence>
<evidence type="ECO:0000256" key="8">
    <source>
        <dbReference type="ARBA" id="ARBA00022692"/>
    </source>
</evidence>
<comment type="subcellular location">
    <subcellularLocation>
        <location evidence="1">Host Golgi apparatus</location>
    </subcellularLocation>
    <subcellularLocation>
        <location evidence="2">Host cell junction</location>
    </subcellularLocation>
    <subcellularLocation>
        <location evidence="4">Host cell membrane</location>
        <topology evidence="4">Single-pass type I membrane protein</topology>
    </subcellularLocation>
    <subcellularLocation>
        <location evidence="3">Virion membrane</location>
        <topology evidence="3">Single-pass membrane protein</topology>
    </subcellularLocation>
</comment>
<dbReference type="GO" id="GO:0044156">
    <property type="term" value="C:host cell junction"/>
    <property type="evidence" value="ECO:0007669"/>
    <property type="project" value="UniProtKB-SubCell"/>
</dbReference>
<feature type="region of interest" description="Disordered" evidence="17">
    <location>
        <begin position="169"/>
        <end position="277"/>
    </location>
</feature>
<evidence type="ECO:0000256" key="5">
    <source>
        <dbReference type="ARBA" id="ARBA00005825"/>
    </source>
</evidence>
<evidence type="ECO:0000256" key="16">
    <source>
        <dbReference type="ARBA" id="ARBA00025134"/>
    </source>
</evidence>
<feature type="compositionally biased region" description="Pro residues" evidence="17">
    <location>
        <begin position="233"/>
        <end position="244"/>
    </location>
</feature>
<keyword evidence="9" id="KW-1040">Host Golgi apparatus</keyword>
<evidence type="ECO:0000256" key="4">
    <source>
        <dbReference type="ARBA" id="ARBA00004402"/>
    </source>
</evidence>
<name>Q69370_9ALPH</name>
<accession>Q69370</accession>
<evidence type="ECO:0000256" key="13">
    <source>
        <dbReference type="ARBA" id="ARBA00023081"/>
    </source>
</evidence>
<evidence type="ECO:0000256" key="6">
    <source>
        <dbReference type="ARBA" id="ARBA00013983"/>
    </source>
</evidence>
<organism evidence="19">
    <name type="scientific">Cercopithecine alphaherpesvirus 2</name>
    <dbReference type="NCBI Taxonomy" id="10317"/>
    <lineage>
        <taxon>Viruses</taxon>
        <taxon>Duplodnaviria</taxon>
        <taxon>Heunggongvirae</taxon>
        <taxon>Peploviricota</taxon>
        <taxon>Herviviricetes</taxon>
        <taxon>Herpesvirales</taxon>
        <taxon>Orthoherpesviridae</taxon>
        <taxon>Alphaherpesvirinae</taxon>
        <taxon>Simplexvirus</taxon>
        <taxon>Simplexvirus cercopithecinealpha2</taxon>
    </lineage>
</organism>
<feature type="compositionally biased region" description="Basic and acidic residues" evidence="17">
    <location>
        <begin position="346"/>
        <end position="357"/>
    </location>
</feature>